<protein>
    <submittedName>
        <fullName evidence="1">Uncharacterized protein</fullName>
    </submittedName>
</protein>
<keyword evidence="2" id="KW-1185">Reference proteome</keyword>
<dbReference type="EMBL" id="PRDM01000001">
    <property type="protein sequence ID" value="MBE8723586.1"/>
    <property type="molecule type" value="Genomic_DNA"/>
</dbReference>
<evidence type="ECO:0000313" key="1">
    <source>
        <dbReference type="EMBL" id="MBE8723586.1"/>
    </source>
</evidence>
<organism evidence="1 2">
    <name type="scientific">Flavobacterium hungaricum</name>
    <dbReference type="NCBI Taxonomy" id="2082725"/>
    <lineage>
        <taxon>Bacteria</taxon>
        <taxon>Pseudomonadati</taxon>
        <taxon>Bacteroidota</taxon>
        <taxon>Flavobacteriia</taxon>
        <taxon>Flavobacteriales</taxon>
        <taxon>Flavobacteriaceae</taxon>
        <taxon>Flavobacterium</taxon>
    </lineage>
</organism>
<sequence>MDLLINLKNRKYKSFEMKKIIVFLSLVVMAQFCVSCKKTLSDEQITQHFWKCGQPCGLRDVIVFDQNTILKSDTIFWNQKPYAKIVKRTYNFDEDTKIAVINLENPAIRDTCIFHSK</sequence>
<name>A0ABR9TE04_9FLAO</name>
<proteinExistence type="predicted"/>
<evidence type="ECO:0000313" key="2">
    <source>
        <dbReference type="Proteomes" id="UP000640614"/>
    </source>
</evidence>
<dbReference type="Proteomes" id="UP000640614">
    <property type="component" value="Unassembled WGS sequence"/>
</dbReference>
<reference evidence="1 2" key="1">
    <citation type="submission" date="2018-07" db="EMBL/GenBank/DDBJ databases">
        <title>Genome assembly of strain KB82.</title>
        <authorList>
            <person name="Kukolya J."/>
            <person name="Horvath B."/>
            <person name="Nagy I."/>
            <person name="Toth A."/>
        </authorList>
    </citation>
    <scope>NUCLEOTIDE SEQUENCE [LARGE SCALE GENOMIC DNA]</scope>
    <source>
        <strain evidence="1 2">Kb82</strain>
    </source>
</reference>
<gene>
    <name evidence="1" type="ORF">C4F50_01415</name>
</gene>
<comment type="caution">
    <text evidence="1">The sequence shown here is derived from an EMBL/GenBank/DDBJ whole genome shotgun (WGS) entry which is preliminary data.</text>
</comment>
<accession>A0ABR9TE04</accession>